<feature type="region of interest" description="Disordered" evidence="7">
    <location>
        <begin position="513"/>
        <end position="536"/>
    </location>
</feature>
<evidence type="ECO:0000256" key="6">
    <source>
        <dbReference type="ARBA" id="ARBA00038359"/>
    </source>
</evidence>
<evidence type="ECO:0000256" key="7">
    <source>
        <dbReference type="SAM" id="MobiDB-lite"/>
    </source>
</evidence>
<dbReference type="InterPro" id="IPR049326">
    <property type="entry name" value="Rhodopsin_dom_fungi"/>
</dbReference>
<dbReference type="PANTHER" id="PTHR33048">
    <property type="entry name" value="PTH11-LIKE INTEGRAL MEMBRANE PROTEIN (AFU_ORTHOLOGUE AFUA_5G11245)"/>
    <property type="match status" value="1"/>
</dbReference>
<evidence type="ECO:0000256" key="1">
    <source>
        <dbReference type="ARBA" id="ARBA00004141"/>
    </source>
</evidence>
<dbReference type="InterPro" id="IPR001138">
    <property type="entry name" value="Zn2Cys6_DnaBD"/>
</dbReference>
<proteinExistence type="inferred from homology"/>
<keyword evidence="5" id="KW-0539">Nucleus</keyword>
<dbReference type="Proteomes" id="UP000009097">
    <property type="component" value="Unassembled WGS sequence"/>
</dbReference>
<dbReference type="GeneID" id="28956328"/>
<dbReference type="RefSeq" id="XP_018255175.1">
    <property type="nucleotide sequence ID" value="XM_018395338.1"/>
</dbReference>
<protein>
    <recommendedName>
        <fullName evidence="9">Rhodopsin domain-containing protein</fullName>
    </recommendedName>
</protein>
<keyword evidence="4 8" id="KW-0472">Membrane</keyword>
<organism evidence="10 11">
    <name type="scientific">Fusarium oxysporum f. sp. lycopersici (strain 4287 / CBS 123668 / FGSC 9935 / NRRL 34936)</name>
    <name type="common">Fusarium vascular wilt of tomato</name>
    <dbReference type="NCBI Taxonomy" id="426428"/>
    <lineage>
        <taxon>Eukaryota</taxon>
        <taxon>Fungi</taxon>
        <taxon>Dikarya</taxon>
        <taxon>Ascomycota</taxon>
        <taxon>Pezizomycotina</taxon>
        <taxon>Sordariomycetes</taxon>
        <taxon>Hypocreomycetidae</taxon>
        <taxon>Hypocreales</taxon>
        <taxon>Nectriaceae</taxon>
        <taxon>Fusarium</taxon>
        <taxon>Fusarium oxysporum species complex</taxon>
    </lineage>
</organism>
<feature type="transmembrane region" description="Helical" evidence="8">
    <location>
        <begin position="64"/>
        <end position="85"/>
    </location>
</feature>
<dbReference type="PANTHER" id="PTHR33048:SF47">
    <property type="entry name" value="INTEGRAL MEMBRANE PROTEIN-RELATED"/>
    <property type="match status" value="1"/>
</dbReference>
<reference evidence="10" key="2">
    <citation type="journal article" date="2010" name="Nature">
        <title>Comparative genomics reveals mobile pathogenicity chromosomes in Fusarium.</title>
        <authorList>
            <person name="Ma L.J."/>
            <person name="van der Does H.C."/>
            <person name="Borkovich K.A."/>
            <person name="Coleman J.J."/>
            <person name="Daboussi M.J."/>
            <person name="Di Pietro A."/>
            <person name="Dufresne M."/>
            <person name="Freitag M."/>
            <person name="Grabherr M."/>
            <person name="Henrissat B."/>
            <person name="Houterman P.M."/>
            <person name="Kang S."/>
            <person name="Shim W.B."/>
            <person name="Woloshuk C."/>
            <person name="Xie X."/>
            <person name="Xu J.R."/>
            <person name="Antoniw J."/>
            <person name="Baker S.E."/>
            <person name="Bluhm B.H."/>
            <person name="Breakspear A."/>
            <person name="Brown D.W."/>
            <person name="Butchko R.A."/>
            <person name="Chapman S."/>
            <person name="Coulson R."/>
            <person name="Coutinho P.M."/>
            <person name="Danchin E.G."/>
            <person name="Diener A."/>
            <person name="Gale L.R."/>
            <person name="Gardiner D.M."/>
            <person name="Goff S."/>
            <person name="Hammond-Kosack K.E."/>
            <person name="Hilburn K."/>
            <person name="Hua-Van A."/>
            <person name="Jonkers W."/>
            <person name="Kazan K."/>
            <person name="Kodira C.D."/>
            <person name="Koehrsen M."/>
            <person name="Kumar L."/>
            <person name="Lee Y.H."/>
            <person name="Li L."/>
            <person name="Manners J.M."/>
            <person name="Miranda-Saavedra D."/>
            <person name="Mukherjee M."/>
            <person name="Park G."/>
            <person name="Park J."/>
            <person name="Park S.Y."/>
            <person name="Proctor R.H."/>
            <person name="Regev A."/>
            <person name="Ruiz-Roldan M.C."/>
            <person name="Sain D."/>
            <person name="Sakthikumar S."/>
            <person name="Sykes S."/>
            <person name="Schwartz D.C."/>
            <person name="Turgeon B.G."/>
            <person name="Wapinski I."/>
            <person name="Yoder O."/>
            <person name="Young S."/>
            <person name="Zeng Q."/>
            <person name="Zhou S."/>
            <person name="Galagan J."/>
            <person name="Cuomo C.A."/>
            <person name="Kistler H.C."/>
            <person name="Rep M."/>
        </authorList>
    </citation>
    <scope>NUCLEOTIDE SEQUENCE [LARGE SCALE GENOMIC DNA]</scope>
    <source>
        <strain evidence="10">4287</strain>
    </source>
</reference>
<evidence type="ECO:0000256" key="2">
    <source>
        <dbReference type="ARBA" id="ARBA00022692"/>
    </source>
</evidence>
<evidence type="ECO:0000259" key="9">
    <source>
        <dbReference type="Pfam" id="PF20684"/>
    </source>
</evidence>
<dbReference type="KEGG" id="fox:FOXG_15256"/>
<feature type="domain" description="Rhodopsin" evidence="9">
    <location>
        <begin position="169"/>
        <end position="224"/>
    </location>
</feature>
<comment type="subcellular location">
    <subcellularLocation>
        <location evidence="1">Membrane</location>
        <topology evidence="1">Multi-pass membrane protein</topology>
    </subcellularLocation>
</comment>
<keyword evidence="2 8" id="KW-0812">Transmembrane</keyword>
<evidence type="ECO:0000313" key="11">
    <source>
        <dbReference type="Proteomes" id="UP000009097"/>
    </source>
</evidence>
<feature type="transmembrane region" description="Helical" evidence="8">
    <location>
        <begin position="29"/>
        <end position="52"/>
    </location>
</feature>
<dbReference type="GO" id="GO:0000981">
    <property type="term" value="F:DNA-binding transcription factor activity, RNA polymerase II-specific"/>
    <property type="evidence" value="ECO:0007669"/>
    <property type="project" value="InterPro"/>
</dbReference>
<keyword evidence="3 8" id="KW-1133">Transmembrane helix</keyword>
<evidence type="ECO:0000313" key="10">
    <source>
        <dbReference type="EMBL" id="KNB17130.1"/>
    </source>
</evidence>
<name>A0A0J9W2M8_FUSO4</name>
<dbReference type="GO" id="GO:0016020">
    <property type="term" value="C:membrane"/>
    <property type="evidence" value="ECO:0007669"/>
    <property type="project" value="UniProtKB-SubCell"/>
</dbReference>
<accession>A0A0J9W2M8</accession>
<comment type="similarity">
    <text evidence="6">Belongs to the SAT4 family.</text>
</comment>
<evidence type="ECO:0000256" key="8">
    <source>
        <dbReference type="SAM" id="Phobius"/>
    </source>
</evidence>
<dbReference type="GO" id="GO:0008270">
    <property type="term" value="F:zinc ion binding"/>
    <property type="evidence" value="ECO:0007669"/>
    <property type="project" value="InterPro"/>
</dbReference>
<dbReference type="EMBL" id="DS231721">
    <property type="protein sequence ID" value="KNB17130.1"/>
    <property type="molecule type" value="Genomic_DNA"/>
</dbReference>
<evidence type="ECO:0000256" key="5">
    <source>
        <dbReference type="ARBA" id="ARBA00023242"/>
    </source>
</evidence>
<reference evidence="10" key="1">
    <citation type="submission" date="2007-04" db="EMBL/GenBank/DDBJ databases">
        <authorList>
            <consortium name="The Broad Institute Genome Sequencing Platform"/>
            <person name="Birren B."/>
            <person name="Lander E."/>
            <person name="Galagan J."/>
            <person name="Nusbaum C."/>
            <person name="Devon K."/>
            <person name="Ma L.-J."/>
            <person name="Jaffe D."/>
            <person name="Butler J."/>
            <person name="Alvarez P."/>
            <person name="Gnerre S."/>
            <person name="Grabherr M."/>
            <person name="Kleber M."/>
            <person name="Mauceli E."/>
            <person name="Brockman W."/>
            <person name="MacCallum I.A."/>
            <person name="Young S."/>
            <person name="LaButti K."/>
            <person name="DeCaprio D."/>
            <person name="Crawford M."/>
            <person name="Koehrsen M."/>
            <person name="Engels R."/>
            <person name="Montgomery P."/>
            <person name="Pearson M."/>
            <person name="Howarth C."/>
            <person name="Larson L."/>
            <person name="White J."/>
            <person name="O'Leary S."/>
            <person name="Kodira C."/>
            <person name="Zeng Q."/>
            <person name="Yandava C."/>
            <person name="Alvarado L."/>
            <person name="Kistler C."/>
            <person name="Shim W.-B."/>
            <person name="Kang S."/>
            <person name="Woloshuk C."/>
        </authorList>
    </citation>
    <scope>NUCLEOTIDE SEQUENCE</scope>
    <source>
        <strain evidence="10">4287</strain>
    </source>
</reference>
<dbReference type="Pfam" id="PF20684">
    <property type="entry name" value="Fung_rhodopsin"/>
    <property type="match status" value="1"/>
</dbReference>
<dbReference type="VEuPathDB" id="FungiDB:FOXG_15256"/>
<dbReference type="AlphaFoldDB" id="A0A0J9W2M8"/>
<dbReference type="InterPro" id="IPR052337">
    <property type="entry name" value="SAT4-like"/>
</dbReference>
<dbReference type="OrthoDB" id="5101210at2759"/>
<gene>
    <name evidence="10" type="ORF">FOXG_15256</name>
</gene>
<dbReference type="CDD" id="cd00067">
    <property type="entry name" value="GAL4"/>
    <property type="match status" value="1"/>
</dbReference>
<sequence>MLRFAQAETKADVLMATSDGVYLDGTRQVNIIVCDVLMWAFAFILMVLRLYTRGLLTRAIGIEDWVLLAAVVSSTTLCGVIIYQVNKGLGLHSERVPMSDWVYLRLLSHRAGRLVGYTVQHSQPSSDQDFHLVALCSSLYKKELPYCHLHCQSTDFGSRAARLVSVPTTGLVSVVSFLRLHYSLTNASSDDPIWASITPTYWACIEVNMAIICACLMTLRPLVEKYAPKLLLSRFSSRHQNPGYPRRQSLSIETHVTLPQRLSNSSWERMTTGESVDELIVEDGSQSAIKLSPLAKKDAERVLAHAEIKAIVQKLVMFAERPFCLILGFSSVQTSTPWILRRLVTLHQAHDLCGGRLWLVRDVASKKLNSVSTQSSNQANSMVQMKCSGGKAPCDRCRKANSYCVFEPPQAAPPNGNDVPVQPEIQPLIVCATAPIEGPPGSSKFSETGPTVNYSTACSQHASMDDANFKFQVPVSLPSFDYSGNELAPSQPNSSAGFSRRKRRRISDWLDVDNLDDTDSDTMVGDKDQDVSQASSPYQTVKEFEAAYWRVNSLEGTIPRTPTSIELGKPFPPETMFPSSMTDRGPLLYCLAEVGICEADAKDMFILFGERVASFMPGLYDTQFLDLPNDPLYALAAIKVMTRYLPSVDALRARVDVVLQNLLRNILFDDLQRPFAAVLESMRGLSILYGYSEVTVARSQSDTRQCRADALSIKGVIEGYAIRRNIGRPIPSNALGCVLWLWLYTMSTHYVTLLGLPSTISADRQLHRAINVVKKSVSHPQIDVLLGEVDLCRISEHRRMAFHPPRSVDVPYDHDEWQRAWGRVGSQGLSVSRRLSFHYKFALFYHHKSRTDSSMNETEAVLAAQEFIRCITKLSPVSKGNIKYMCDFGFVMLVYACCYVLQLFDCDKSCEFQTLHRSACLADIKDVADLLKSISPAAGAATSAYGRALEAACNRLSMHALAPEHNMLPREWDTEREFDADTAGLIDIFAAAGAGTLQTTSAQQSDGPMSGFQTLSDLPVGDLLASLGMPWQ</sequence>
<evidence type="ECO:0000256" key="4">
    <source>
        <dbReference type="ARBA" id="ARBA00023136"/>
    </source>
</evidence>
<evidence type="ECO:0000256" key="3">
    <source>
        <dbReference type="ARBA" id="ARBA00022989"/>
    </source>
</evidence>